<keyword evidence="3" id="KW-0479">Metal-binding</keyword>
<keyword evidence="11" id="KW-1185">Reference proteome</keyword>
<keyword evidence="5" id="KW-0560">Oxidoreductase</keyword>
<dbReference type="PANTHER" id="PTHR10869">
    <property type="entry name" value="PROLYL 4-HYDROXYLASE ALPHA SUBUNIT"/>
    <property type="match status" value="1"/>
</dbReference>
<dbReference type="RefSeq" id="XP_022838692.1">
    <property type="nucleotide sequence ID" value="XM_022984416.1"/>
</dbReference>
<dbReference type="OrthoDB" id="4356at2759"/>
<comment type="caution">
    <text evidence="10">The sequence shown here is derived from an EMBL/GenBank/DDBJ whole genome shotgun (WGS) entry which is preliminary data.</text>
</comment>
<dbReference type="Gene3D" id="2.60.120.620">
    <property type="entry name" value="q2cbj1_9rhob like domain"/>
    <property type="match status" value="1"/>
</dbReference>
<dbReference type="InParanoid" id="A0A090N337"/>
<proteinExistence type="predicted"/>
<reference evidence="10 11" key="2">
    <citation type="journal article" date="2014" name="BMC Genomics">
        <title>An improved genome of the model marine alga Ostreococcus tauri unfolds by assessing Illumina de novo assemblies.</title>
        <authorList>
            <person name="Blanc-Mathieu R."/>
            <person name="Verhelst B."/>
            <person name="Derelle E."/>
            <person name="Rombauts S."/>
            <person name="Bouget F.Y."/>
            <person name="Carre I."/>
            <person name="Chateau A."/>
            <person name="Eyre-Walker A."/>
            <person name="Grimsley N."/>
            <person name="Moreau H."/>
            <person name="Piegu B."/>
            <person name="Rivals E."/>
            <person name="Schackwitz W."/>
            <person name="Van de Peer Y."/>
            <person name="Piganeau G."/>
        </authorList>
    </citation>
    <scope>NUCLEOTIDE SEQUENCE [LARGE SCALE GENOMIC DNA]</scope>
    <source>
        <strain evidence="11">OTTH 0595 / CCAP 157/2 / RCC745</strain>
    </source>
</reference>
<dbReference type="InterPro" id="IPR045054">
    <property type="entry name" value="P4HA-like"/>
</dbReference>
<keyword evidence="6" id="KW-0408">Iron</keyword>
<dbReference type="GO" id="GO:0005506">
    <property type="term" value="F:iron ion binding"/>
    <property type="evidence" value="ECO:0007669"/>
    <property type="project" value="InterPro"/>
</dbReference>
<evidence type="ECO:0000256" key="4">
    <source>
        <dbReference type="ARBA" id="ARBA00022964"/>
    </source>
</evidence>
<feature type="region of interest" description="Disordered" evidence="8">
    <location>
        <begin position="341"/>
        <end position="388"/>
    </location>
</feature>
<dbReference type="InterPro" id="IPR006620">
    <property type="entry name" value="Pro_4_hyd_alph"/>
</dbReference>
<comment type="catalytic activity">
    <reaction evidence="7">
        <text>L-prolyl-[collagen] + 2-oxoglutarate + O2 = trans-4-hydroxy-L-prolyl-[collagen] + succinate + CO2</text>
        <dbReference type="Rhea" id="RHEA:18945"/>
        <dbReference type="Rhea" id="RHEA-COMP:11676"/>
        <dbReference type="Rhea" id="RHEA-COMP:11680"/>
        <dbReference type="ChEBI" id="CHEBI:15379"/>
        <dbReference type="ChEBI" id="CHEBI:16526"/>
        <dbReference type="ChEBI" id="CHEBI:16810"/>
        <dbReference type="ChEBI" id="CHEBI:30031"/>
        <dbReference type="ChEBI" id="CHEBI:50342"/>
        <dbReference type="ChEBI" id="CHEBI:61965"/>
        <dbReference type="EC" id="1.14.11.2"/>
    </reaction>
</comment>
<dbReference type="Pfam" id="PF13640">
    <property type="entry name" value="2OG-FeII_Oxy_3"/>
    <property type="match status" value="1"/>
</dbReference>
<dbReference type="GO" id="GO:0031418">
    <property type="term" value="F:L-ascorbic acid binding"/>
    <property type="evidence" value="ECO:0007669"/>
    <property type="project" value="InterPro"/>
</dbReference>
<dbReference type="PROSITE" id="PS51471">
    <property type="entry name" value="FE2OG_OXY"/>
    <property type="match status" value="1"/>
</dbReference>
<dbReference type="EMBL" id="CAID01000004">
    <property type="protein sequence ID" value="CEF97438.1"/>
    <property type="molecule type" value="Genomic_DNA"/>
</dbReference>
<evidence type="ECO:0000256" key="7">
    <source>
        <dbReference type="ARBA" id="ARBA00049169"/>
    </source>
</evidence>
<protein>
    <submittedName>
        <fullName evidence="10">Oxoglutarate/iron-dependent dioxygenase</fullName>
    </submittedName>
</protein>
<reference evidence="11" key="1">
    <citation type="journal article" date="2006" name="Proc. Natl. Acad. Sci. U.S.A.">
        <title>Genome analysis of the smallest free-living eukaryote Ostreococcus tauri unveils many unique features.</title>
        <authorList>
            <person name="Derelle E."/>
            <person name="Ferraz C."/>
            <person name="Rombauts S."/>
            <person name="Rouze P."/>
            <person name="Worden A.Z."/>
            <person name="Robbens S."/>
            <person name="Partensky F."/>
            <person name="Degroeve S."/>
            <person name="Echeynie S."/>
            <person name="Cooke R."/>
            <person name="Saeys Y."/>
            <person name="Wuyts J."/>
            <person name="Jabbari K."/>
            <person name="Bowler C."/>
            <person name="Panaud O."/>
            <person name="Piegu B."/>
            <person name="Ball S.G."/>
            <person name="Ral J.-P."/>
            <person name="Bouget F.-Y."/>
            <person name="Piganeau G."/>
            <person name="De Baets B."/>
            <person name="Picard A."/>
            <person name="Delseny M."/>
            <person name="Demaille J."/>
            <person name="Van de Peer Y."/>
            <person name="Moreau H."/>
        </authorList>
    </citation>
    <scope>NUCLEOTIDE SEQUENCE [LARGE SCALE GENOMIC DNA]</scope>
    <source>
        <strain evidence="11">OTTH 0595 / CCAP 157/2 / RCC745</strain>
    </source>
</reference>
<feature type="compositionally biased region" description="Basic and acidic residues" evidence="8">
    <location>
        <begin position="371"/>
        <end position="388"/>
    </location>
</feature>
<dbReference type="SMART" id="SM00702">
    <property type="entry name" value="P4Hc"/>
    <property type="match status" value="1"/>
</dbReference>
<evidence type="ECO:0000256" key="5">
    <source>
        <dbReference type="ARBA" id="ARBA00023002"/>
    </source>
</evidence>
<dbReference type="AlphaFoldDB" id="A0A090N337"/>
<evidence type="ECO:0000259" key="9">
    <source>
        <dbReference type="PROSITE" id="PS51471"/>
    </source>
</evidence>
<comment type="subcellular location">
    <subcellularLocation>
        <location evidence="2">Endoplasmic reticulum membrane</location>
        <topology evidence="2">Single-pass type II membrane protein</topology>
    </subcellularLocation>
</comment>
<accession>A0A090N337</accession>
<gene>
    <name evidence="10" type="ORF">OT_ostta04g00640</name>
</gene>
<comment type="cofactor">
    <cofactor evidence="1">
        <name>L-ascorbate</name>
        <dbReference type="ChEBI" id="CHEBI:38290"/>
    </cofactor>
</comment>
<dbReference type="GO" id="GO:0005789">
    <property type="term" value="C:endoplasmic reticulum membrane"/>
    <property type="evidence" value="ECO:0007669"/>
    <property type="project" value="UniProtKB-SubCell"/>
</dbReference>
<keyword evidence="4 10" id="KW-0223">Dioxygenase</keyword>
<evidence type="ECO:0000256" key="2">
    <source>
        <dbReference type="ARBA" id="ARBA00004648"/>
    </source>
</evidence>
<dbReference type="InterPro" id="IPR005123">
    <property type="entry name" value="Oxoglu/Fe-dep_dioxygenase_dom"/>
</dbReference>
<feature type="domain" description="Fe2OG dioxygenase" evidence="9">
    <location>
        <begin position="233"/>
        <end position="338"/>
    </location>
</feature>
<dbReference type="GO" id="GO:0004656">
    <property type="term" value="F:procollagen-proline 4-dioxygenase activity"/>
    <property type="evidence" value="ECO:0007669"/>
    <property type="project" value="UniProtKB-EC"/>
</dbReference>
<dbReference type="PANTHER" id="PTHR10869:SF229">
    <property type="entry name" value="PROLYL 4-HYDROXYLASE ALPHA SUBUNIT DOMAIN-CONTAINING PROTEIN"/>
    <property type="match status" value="1"/>
</dbReference>
<organism evidence="10 11">
    <name type="scientific">Ostreococcus tauri</name>
    <name type="common">Marine green alga</name>
    <dbReference type="NCBI Taxonomy" id="70448"/>
    <lineage>
        <taxon>Eukaryota</taxon>
        <taxon>Viridiplantae</taxon>
        <taxon>Chlorophyta</taxon>
        <taxon>Mamiellophyceae</taxon>
        <taxon>Mamiellales</taxon>
        <taxon>Bathycoccaceae</taxon>
        <taxon>Ostreococcus</taxon>
    </lineage>
</organism>
<dbReference type="Proteomes" id="UP000009170">
    <property type="component" value="Unassembled WGS sequence"/>
</dbReference>
<sequence>MLAPSLASARVVDVRSSTRRARASRASETRVVANVGRIINVKSSTGLGQLCAGAATRRSTIVFAGNDVPTPEDEKARFVPAHERKTLSKILPEQLLEGGVSLADAPAEWANSFTGFLGFEFMSVRTQNFPGLRVLNIDPPIFTVDDFLSKDECDALVASAEASGGLAVSAIGGAENENIRTSRTVALNSHGLENHPSKKAILSRAEYLLPQVEGLSKTEDAFRAPQAGESKWSFELPQVAHYSGGEYFKAHEDSFPINIAAEKGYQRRATILVYLNDVEKGGATRFEHLDVEVQPKRGKALVFFPSSAACMNDARTLHTATSAEDGHEKWVSQLWIASSTPPVPTPEELEEHNKQKAAAAEYAKLPRAQRRQMEKDAKKKEKANNRKR</sequence>
<dbReference type="InterPro" id="IPR044862">
    <property type="entry name" value="Pro_4_hyd_alph_FE2OG_OXY"/>
</dbReference>
<name>A0A090N337_OSTTA</name>
<evidence type="ECO:0000256" key="8">
    <source>
        <dbReference type="SAM" id="MobiDB-lite"/>
    </source>
</evidence>
<evidence type="ECO:0000256" key="1">
    <source>
        <dbReference type="ARBA" id="ARBA00001961"/>
    </source>
</evidence>
<dbReference type="GeneID" id="9833178"/>
<dbReference type="STRING" id="70448.A0A090N337"/>
<evidence type="ECO:0000256" key="3">
    <source>
        <dbReference type="ARBA" id="ARBA00022723"/>
    </source>
</evidence>
<dbReference type="KEGG" id="ota:OT_ostta04g00640"/>
<evidence type="ECO:0000313" key="11">
    <source>
        <dbReference type="Proteomes" id="UP000009170"/>
    </source>
</evidence>
<evidence type="ECO:0000313" key="10">
    <source>
        <dbReference type="EMBL" id="CEF97438.1"/>
    </source>
</evidence>
<evidence type="ECO:0000256" key="6">
    <source>
        <dbReference type="ARBA" id="ARBA00023004"/>
    </source>
</evidence>